<comment type="caution">
    <text evidence="2">The sequence shown here is derived from an EMBL/GenBank/DDBJ whole genome shotgun (WGS) entry which is preliminary data.</text>
</comment>
<evidence type="ECO:0000313" key="2">
    <source>
        <dbReference type="EMBL" id="KAK3678206.1"/>
    </source>
</evidence>
<feature type="region of interest" description="Disordered" evidence="1">
    <location>
        <begin position="79"/>
        <end position="127"/>
    </location>
</feature>
<sequence>MAKQLYKQQNRTPPLELGPAEAASILKGARLSTSSQIKIEQEAQRCVDIEEAARKLVQEHQAAVAKDLERAKYREDFKAQYQQQKAERESGSARQSIPSRGHRLTDKRAGLNDLLDDSDDDEQTARI</sequence>
<reference evidence="2" key="1">
    <citation type="submission" date="2023-07" db="EMBL/GenBank/DDBJ databases">
        <title>Black Yeasts Isolated from many extreme environments.</title>
        <authorList>
            <person name="Coleine C."/>
            <person name="Stajich J.E."/>
            <person name="Selbmann L."/>
        </authorList>
    </citation>
    <scope>NUCLEOTIDE SEQUENCE</scope>
    <source>
        <strain evidence="2">CCFEE 5485</strain>
    </source>
</reference>
<dbReference type="AlphaFoldDB" id="A0AAE0WU69"/>
<evidence type="ECO:0000313" key="3">
    <source>
        <dbReference type="Proteomes" id="UP001274830"/>
    </source>
</evidence>
<gene>
    <name evidence="2" type="primary">EIS1_1</name>
    <name evidence="2" type="ORF">LTR78_002302</name>
</gene>
<protein>
    <submittedName>
        <fullName evidence="2">Eisosome assembly protein</fullName>
    </submittedName>
</protein>
<dbReference type="Proteomes" id="UP001274830">
    <property type="component" value="Unassembled WGS sequence"/>
</dbReference>
<keyword evidence="3" id="KW-1185">Reference proteome</keyword>
<feature type="compositionally biased region" description="Acidic residues" evidence="1">
    <location>
        <begin position="114"/>
        <end position="127"/>
    </location>
</feature>
<evidence type="ECO:0000256" key="1">
    <source>
        <dbReference type="SAM" id="MobiDB-lite"/>
    </source>
</evidence>
<dbReference type="RefSeq" id="XP_064698342.1">
    <property type="nucleotide sequence ID" value="XM_064834478.1"/>
</dbReference>
<dbReference type="GeneID" id="89959008"/>
<name>A0AAE0WU69_9PEZI</name>
<organism evidence="2 3">
    <name type="scientific">Recurvomyces mirabilis</name>
    <dbReference type="NCBI Taxonomy" id="574656"/>
    <lineage>
        <taxon>Eukaryota</taxon>
        <taxon>Fungi</taxon>
        <taxon>Dikarya</taxon>
        <taxon>Ascomycota</taxon>
        <taxon>Pezizomycotina</taxon>
        <taxon>Dothideomycetes</taxon>
        <taxon>Dothideomycetidae</taxon>
        <taxon>Mycosphaerellales</taxon>
        <taxon>Teratosphaeriaceae</taxon>
        <taxon>Recurvomyces</taxon>
    </lineage>
</organism>
<accession>A0AAE0WU69</accession>
<proteinExistence type="predicted"/>
<dbReference type="EMBL" id="JAUTXT010000005">
    <property type="protein sequence ID" value="KAK3678206.1"/>
    <property type="molecule type" value="Genomic_DNA"/>
</dbReference>